<dbReference type="PANTHER" id="PTHR22996">
    <property type="entry name" value="MAHOGUNIN"/>
    <property type="match status" value="1"/>
</dbReference>
<dbReference type="EMBL" id="GG738900">
    <property type="protein sequence ID" value="EFC39348.1"/>
    <property type="molecule type" value="Genomic_DNA"/>
</dbReference>
<dbReference type="InParanoid" id="D2VUY6"/>
<evidence type="ECO:0000313" key="6">
    <source>
        <dbReference type="Proteomes" id="UP000006671"/>
    </source>
</evidence>
<evidence type="ECO:0000259" key="3">
    <source>
        <dbReference type="PROSITE" id="PS50089"/>
    </source>
</evidence>
<dbReference type="Pfam" id="PF00622">
    <property type="entry name" value="SPRY"/>
    <property type="match status" value="1"/>
</dbReference>
<dbReference type="InterPro" id="IPR003877">
    <property type="entry name" value="SPRY_dom"/>
</dbReference>
<dbReference type="AlphaFoldDB" id="D2VUY6"/>
<dbReference type="PANTHER" id="PTHR22996:SF0">
    <property type="entry name" value="RE60872P-RELATED"/>
    <property type="match status" value="1"/>
</dbReference>
<dbReference type="InterPro" id="IPR013320">
    <property type="entry name" value="ConA-like_dom_sf"/>
</dbReference>
<dbReference type="PROSITE" id="PS50089">
    <property type="entry name" value="ZF_RING_2"/>
    <property type="match status" value="1"/>
</dbReference>
<feature type="coiled-coil region" evidence="2">
    <location>
        <begin position="241"/>
        <end position="282"/>
    </location>
</feature>
<sequence length="379" mass="43298">MTRLDVQFCKGFVQTNVQNVYCTDVGGKGLKNNNDRFILQFNQYYQKGLMVKNQEKGIPMRYFEIFIQHVSEKKPIFAIGLAKPNYDRGMVGWYDESIGYHADDGYVFHNVGNQHNTENLIGLYSFGDSVGVLLIGSKAYFTKNGVANTKAFELKNYAHEQYLPTLSSSDSDTTIKVLSPSEFKFNIDKFIKEDLKLELIENETPQRSVNDSANDMLNHCDGLKKLILDVIEQQSVNDSLQKQKDTEIQKLKIEITELQSSNEKLKQQHEITLKENEKLRDVKTRLALNQQDINNLSLEQLKELSRILLDTQNTIHSKEKDLLDVELLCVVCQDKRKNTLFLPCKHLCVCAECAESVKSTGKQCPVCRTVISDSIQTHL</sequence>
<dbReference type="InterPro" id="IPR001870">
    <property type="entry name" value="B30.2/SPRY"/>
</dbReference>
<dbReference type="GO" id="GO:0016567">
    <property type="term" value="P:protein ubiquitination"/>
    <property type="evidence" value="ECO:0007669"/>
    <property type="project" value="TreeGrafter"/>
</dbReference>
<keyword evidence="1" id="KW-0862">Zinc</keyword>
<dbReference type="CDD" id="cd12885">
    <property type="entry name" value="SPRY_RanBP_like"/>
    <property type="match status" value="1"/>
</dbReference>
<keyword evidence="2" id="KW-0175">Coiled coil</keyword>
<name>D2VUY6_NAEGR</name>
<dbReference type="OrthoDB" id="1711136at2759"/>
<dbReference type="Pfam" id="PF13920">
    <property type="entry name" value="zf-C3HC4_3"/>
    <property type="match status" value="1"/>
</dbReference>
<dbReference type="Proteomes" id="UP000006671">
    <property type="component" value="Unassembled WGS sequence"/>
</dbReference>
<keyword evidence="1" id="KW-0863">Zinc-finger</keyword>
<dbReference type="InterPro" id="IPR001841">
    <property type="entry name" value="Znf_RING"/>
</dbReference>
<accession>D2VUY6</accession>
<dbReference type="GO" id="GO:0005737">
    <property type="term" value="C:cytoplasm"/>
    <property type="evidence" value="ECO:0007669"/>
    <property type="project" value="TreeGrafter"/>
</dbReference>
<organism evidence="6">
    <name type="scientific">Naegleria gruberi</name>
    <name type="common">Amoeba</name>
    <dbReference type="NCBI Taxonomy" id="5762"/>
    <lineage>
        <taxon>Eukaryota</taxon>
        <taxon>Discoba</taxon>
        <taxon>Heterolobosea</taxon>
        <taxon>Tetramitia</taxon>
        <taxon>Eutetramitia</taxon>
        <taxon>Vahlkampfiidae</taxon>
        <taxon>Naegleria</taxon>
    </lineage>
</organism>
<dbReference type="SMART" id="SM00184">
    <property type="entry name" value="RING"/>
    <property type="match status" value="1"/>
</dbReference>
<dbReference type="InterPro" id="IPR043136">
    <property type="entry name" value="B30.2/SPRY_sf"/>
</dbReference>
<dbReference type="eggNOG" id="KOG4265">
    <property type="taxonomic scope" value="Eukaryota"/>
</dbReference>
<evidence type="ECO:0000259" key="4">
    <source>
        <dbReference type="PROSITE" id="PS50188"/>
    </source>
</evidence>
<keyword evidence="1" id="KW-0479">Metal-binding</keyword>
<dbReference type="OMA" id="DESIGYH"/>
<dbReference type="InterPro" id="IPR013083">
    <property type="entry name" value="Znf_RING/FYVE/PHD"/>
</dbReference>
<dbReference type="GO" id="GO:0008270">
    <property type="term" value="F:zinc ion binding"/>
    <property type="evidence" value="ECO:0007669"/>
    <property type="project" value="UniProtKB-KW"/>
</dbReference>
<keyword evidence="6" id="KW-1185">Reference proteome</keyword>
<dbReference type="InterPro" id="IPR045194">
    <property type="entry name" value="MGRN1/RNF157-like"/>
</dbReference>
<dbReference type="InterPro" id="IPR044736">
    <property type="entry name" value="Gid1/RanBPM/SPLA_SPRY"/>
</dbReference>
<protein>
    <submittedName>
        <fullName evidence="5">Predicted protein</fullName>
    </submittedName>
</protein>
<evidence type="ECO:0000313" key="5">
    <source>
        <dbReference type="EMBL" id="EFC39348.1"/>
    </source>
</evidence>
<evidence type="ECO:0000256" key="2">
    <source>
        <dbReference type="SAM" id="Coils"/>
    </source>
</evidence>
<dbReference type="PROSITE" id="PS50188">
    <property type="entry name" value="B302_SPRY"/>
    <property type="match status" value="1"/>
</dbReference>
<dbReference type="SUPFAM" id="SSF57850">
    <property type="entry name" value="RING/U-box"/>
    <property type="match status" value="1"/>
</dbReference>
<gene>
    <name evidence="5" type="ORF">NAEGRDRAFT_72829</name>
</gene>
<dbReference type="GeneID" id="8854051"/>
<feature type="domain" description="RING-type" evidence="3">
    <location>
        <begin position="329"/>
        <end position="368"/>
    </location>
</feature>
<dbReference type="VEuPathDB" id="AmoebaDB:NAEGRDRAFT_72829"/>
<proteinExistence type="predicted"/>
<dbReference type="Gene3D" id="3.30.40.10">
    <property type="entry name" value="Zinc/RING finger domain, C3HC4 (zinc finger)"/>
    <property type="match status" value="1"/>
</dbReference>
<feature type="domain" description="B30.2/SPRY" evidence="4">
    <location>
        <begin position="1"/>
        <end position="184"/>
    </location>
</feature>
<dbReference type="KEGG" id="ngr:NAEGRDRAFT_72829"/>
<dbReference type="GO" id="GO:0061630">
    <property type="term" value="F:ubiquitin protein ligase activity"/>
    <property type="evidence" value="ECO:0007669"/>
    <property type="project" value="UniProtKB-EC"/>
</dbReference>
<dbReference type="SUPFAM" id="SSF49899">
    <property type="entry name" value="Concanavalin A-like lectins/glucanases"/>
    <property type="match status" value="1"/>
</dbReference>
<evidence type="ECO:0000256" key="1">
    <source>
        <dbReference type="PROSITE-ProRule" id="PRU00175"/>
    </source>
</evidence>
<reference evidence="5 6" key="1">
    <citation type="journal article" date="2010" name="Cell">
        <title>The genome of Naegleria gruberi illuminates early eukaryotic versatility.</title>
        <authorList>
            <person name="Fritz-Laylin L.K."/>
            <person name="Prochnik S.E."/>
            <person name="Ginger M.L."/>
            <person name="Dacks J.B."/>
            <person name="Carpenter M.L."/>
            <person name="Field M.C."/>
            <person name="Kuo A."/>
            <person name="Paredez A."/>
            <person name="Chapman J."/>
            <person name="Pham J."/>
            <person name="Shu S."/>
            <person name="Neupane R."/>
            <person name="Cipriano M."/>
            <person name="Mancuso J."/>
            <person name="Tu H."/>
            <person name="Salamov A."/>
            <person name="Lindquist E."/>
            <person name="Shapiro H."/>
            <person name="Lucas S."/>
            <person name="Grigoriev I.V."/>
            <person name="Cande W.Z."/>
            <person name="Fulton C."/>
            <person name="Rokhsar D.S."/>
            <person name="Dawson S.C."/>
        </authorList>
    </citation>
    <scope>NUCLEOTIDE SEQUENCE [LARGE SCALE GENOMIC DNA]</scope>
    <source>
        <strain evidence="5 6">NEG-M</strain>
    </source>
</reference>
<dbReference type="RefSeq" id="XP_002672092.1">
    <property type="nucleotide sequence ID" value="XM_002672046.1"/>
</dbReference>
<dbReference type="Gene3D" id="2.60.120.920">
    <property type="match status" value="1"/>
</dbReference>